<dbReference type="STRING" id="1798002.A2478_04380"/>
<comment type="similarity">
    <text evidence="1">Belongs to the phD/YefM antitoxin family.</text>
</comment>
<evidence type="ECO:0000313" key="3">
    <source>
        <dbReference type="Proteomes" id="UP000179001"/>
    </source>
</evidence>
<organism evidence="2 3">
    <name type="scientific">Candidatus Falkowbacteria bacterium RIFOXYC2_FULL_36_12</name>
    <dbReference type="NCBI Taxonomy" id="1798002"/>
    <lineage>
        <taxon>Bacteria</taxon>
        <taxon>Candidatus Falkowiibacteriota</taxon>
    </lineage>
</organism>
<dbReference type="Proteomes" id="UP000179001">
    <property type="component" value="Unassembled WGS sequence"/>
</dbReference>
<dbReference type="AlphaFoldDB" id="A0A1F5SYY0"/>
<evidence type="ECO:0000256" key="1">
    <source>
        <dbReference type="ARBA" id="ARBA00009981"/>
    </source>
</evidence>
<dbReference type="SUPFAM" id="SSF143120">
    <property type="entry name" value="YefM-like"/>
    <property type="match status" value="1"/>
</dbReference>
<evidence type="ECO:0000313" key="2">
    <source>
        <dbReference type="EMBL" id="OGF31696.1"/>
    </source>
</evidence>
<reference evidence="2 3" key="1">
    <citation type="journal article" date="2016" name="Nat. Commun.">
        <title>Thousands of microbial genomes shed light on interconnected biogeochemical processes in an aquifer system.</title>
        <authorList>
            <person name="Anantharaman K."/>
            <person name="Brown C.T."/>
            <person name="Hug L.A."/>
            <person name="Sharon I."/>
            <person name="Castelle C.J."/>
            <person name="Probst A.J."/>
            <person name="Thomas B.C."/>
            <person name="Singh A."/>
            <person name="Wilkins M.J."/>
            <person name="Karaoz U."/>
            <person name="Brodie E.L."/>
            <person name="Williams K.H."/>
            <person name="Hubbard S.S."/>
            <person name="Banfield J.F."/>
        </authorList>
    </citation>
    <scope>NUCLEOTIDE SEQUENCE [LARGE SCALE GENOMIC DNA]</scope>
</reference>
<dbReference type="InterPro" id="IPR036165">
    <property type="entry name" value="YefM-like_sf"/>
</dbReference>
<accession>A0A1F5SYY0</accession>
<evidence type="ECO:0008006" key="4">
    <source>
        <dbReference type="Google" id="ProtNLM"/>
    </source>
</evidence>
<protein>
    <recommendedName>
        <fullName evidence="4">Antitoxin</fullName>
    </recommendedName>
</protein>
<name>A0A1F5SYY0_9BACT</name>
<comment type="caution">
    <text evidence="2">The sequence shown here is derived from an EMBL/GenBank/DDBJ whole genome shotgun (WGS) entry which is preliminary data.</text>
</comment>
<dbReference type="EMBL" id="MFGJ01000007">
    <property type="protein sequence ID" value="OGF31696.1"/>
    <property type="molecule type" value="Genomic_DNA"/>
</dbReference>
<proteinExistence type="inferred from homology"/>
<gene>
    <name evidence="2" type="ORF">A2478_04380</name>
</gene>
<sequence length="83" mass="9772">MTTKFVGVKEFRQNMAKLYQKAKKDKQRLIILNKNKPVFELRPLDDKDASLEKLVYDVKNALEEMKQGLIYSHQDIKTIFGLK</sequence>